<comment type="caution">
    <text evidence="2">The sequence shown here is derived from an EMBL/GenBank/DDBJ whole genome shotgun (WGS) entry which is preliminary data.</text>
</comment>
<organism evidence="2 3">
    <name type="scientific">Gulo gulo</name>
    <name type="common">Wolverine</name>
    <name type="synonym">Gluton</name>
    <dbReference type="NCBI Taxonomy" id="48420"/>
    <lineage>
        <taxon>Eukaryota</taxon>
        <taxon>Metazoa</taxon>
        <taxon>Chordata</taxon>
        <taxon>Craniata</taxon>
        <taxon>Vertebrata</taxon>
        <taxon>Euteleostomi</taxon>
        <taxon>Mammalia</taxon>
        <taxon>Eutheria</taxon>
        <taxon>Laurasiatheria</taxon>
        <taxon>Carnivora</taxon>
        <taxon>Caniformia</taxon>
        <taxon>Musteloidea</taxon>
        <taxon>Mustelidae</taxon>
        <taxon>Guloninae</taxon>
        <taxon>Gulo</taxon>
    </lineage>
</organism>
<accession>A0A9X9Q442</accession>
<dbReference type="AlphaFoldDB" id="A0A9X9Q442"/>
<feature type="non-terminal residue" evidence="2">
    <location>
        <position position="88"/>
    </location>
</feature>
<name>A0A9X9Q442_GULGU</name>
<evidence type="ECO:0000256" key="1">
    <source>
        <dbReference type="SAM" id="MobiDB-lite"/>
    </source>
</evidence>
<evidence type="ECO:0000313" key="3">
    <source>
        <dbReference type="Proteomes" id="UP000269945"/>
    </source>
</evidence>
<keyword evidence="3" id="KW-1185">Reference proteome</keyword>
<feature type="region of interest" description="Disordered" evidence="1">
    <location>
        <begin position="1"/>
        <end position="25"/>
    </location>
</feature>
<dbReference type="Proteomes" id="UP000269945">
    <property type="component" value="Unassembled WGS sequence"/>
</dbReference>
<reference evidence="2 3" key="1">
    <citation type="submission" date="2018-10" db="EMBL/GenBank/DDBJ databases">
        <authorList>
            <person name="Ekblom R."/>
            <person name="Jareborg N."/>
        </authorList>
    </citation>
    <scope>NUCLEOTIDE SEQUENCE [LARGE SCALE GENOMIC DNA]</scope>
    <source>
        <tissue evidence="2">Muscle</tissue>
    </source>
</reference>
<protein>
    <submittedName>
        <fullName evidence="2">Uncharacterized protein</fullName>
    </submittedName>
</protein>
<dbReference type="EMBL" id="CYRY02032391">
    <property type="protein sequence ID" value="VCX10130.1"/>
    <property type="molecule type" value="Genomic_DNA"/>
</dbReference>
<proteinExistence type="predicted"/>
<evidence type="ECO:0000313" key="2">
    <source>
        <dbReference type="EMBL" id="VCX10130.1"/>
    </source>
</evidence>
<gene>
    <name evidence="2" type="ORF">BN2614_LOCUS5</name>
</gene>
<sequence>MSSHPPRPTLGPHRHTCSEGAVSTGIPALARVTPANLAPSLERRSPAPELGTTVGSLGSLKEVNWQKLTPLLTESSQALTPGKAEPGV</sequence>